<dbReference type="STRING" id="115433.SAMN05421835_11518"/>
<dbReference type="PANTHER" id="PTHR34295">
    <property type="entry name" value="BIOTIN TRANSPORTER BIOY"/>
    <property type="match status" value="1"/>
</dbReference>
<keyword evidence="6 9" id="KW-1133">Transmembrane helix</keyword>
<keyword evidence="7 8" id="KW-0472">Membrane</keyword>
<name>A0A1I3XCD9_9PSEU</name>
<feature type="transmembrane region" description="Helical" evidence="9">
    <location>
        <begin position="58"/>
        <end position="79"/>
    </location>
</feature>
<dbReference type="EMBL" id="FORP01000015">
    <property type="protein sequence ID" value="SFK17192.1"/>
    <property type="molecule type" value="Genomic_DNA"/>
</dbReference>
<sequence length="193" mass="20067">MRTRDIVYVALFAAITAALALFPPLPLSLTGVPITAQSLGPMLAGSILGWKRGALSQLLFLALVAAGLPLLAGGTGGLGRFASASGGYIIGWAIIAGLIGWLFERLWHHLNLAVAILIIAFGGIVVLYAIGSAWVAVVVHLGYFQAVATNGPFLIGDACKVVIAALIAMGVKRAYPVIEPRPRARQDKASTAE</sequence>
<evidence type="ECO:0000256" key="9">
    <source>
        <dbReference type="SAM" id="Phobius"/>
    </source>
</evidence>
<protein>
    <recommendedName>
        <fullName evidence="8">Biotin transporter</fullName>
    </recommendedName>
</protein>
<dbReference type="GO" id="GO:0005886">
    <property type="term" value="C:plasma membrane"/>
    <property type="evidence" value="ECO:0007669"/>
    <property type="project" value="UniProtKB-SubCell"/>
</dbReference>
<keyword evidence="4 8" id="KW-1003">Cell membrane</keyword>
<evidence type="ECO:0000256" key="3">
    <source>
        <dbReference type="ARBA" id="ARBA00022448"/>
    </source>
</evidence>
<dbReference type="OrthoDB" id="9803495at2"/>
<dbReference type="Gene3D" id="1.10.1760.20">
    <property type="match status" value="1"/>
</dbReference>
<evidence type="ECO:0000313" key="10">
    <source>
        <dbReference type="EMBL" id="SFK17192.1"/>
    </source>
</evidence>
<evidence type="ECO:0000313" key="11">
    <source>
        <dbReference type="Proteomes" id="UP000199025"/>
    </source>
</evidence>
<reference evidence="10 11" key="1">
    <citation type="submission" date="2016-10" db="EMBL/GenBank/DDBJ databases">
        <authorList>
            <person name="de Groot N.N."/>
        </authorList>
    </citation>
    <scope>NUCLEOTIDE SEQUENCE [LARGE SCALE GENOMIC DNA]</scope>
    <source>
        <strain evidence="10 11">DSM 44468</strain>
    </source>
</reference>
<dbReference type="Pfam" id="PF02632">
    <property type="entry name" value="BioY"/>
    <property type="match status" value="1"/>
</dbReference>
<gene>
    <name evidence="10" type="ORF">SAMN05421835_11518</name>
</gene>
<feature type="transmembrane region" description="Helical" evidence="9">
    <location>
        <begin position="85"/>
        <end position="103"/>
    </location>
</feature>
<dbReference type="InterPro" id="IPR003784">
    <property type="entry name" value="BioY"/>
</dbReference>
<evidence type="ECO:0000256" key="1">
    <source>
        <dbReference type="ARBA" id="ARBA00004651"/>
    </source>
</evidence>
<evidence type="ECO:0000256" key="5">
    <source>
        <dbReference type="ARBA" id="ARBA00022692"/>
    </source>
</evidence>
<comment type="similarity">
    <text evidence="2 8">Belongs to the BioY family.</text>
</comment>
<evidence type="ECO:0000256" key="4">
    <source>
        <dbReference type="ARBA" id="ARBA00022475"/>
    </source>
</evidence>
<keyword evidence="5 9" id="KW-0812">Transmembrane</keyword>
<feature type="transmembrane region" description="Helical" evidence="9">
    <location>
        <begin position="31"/>
        <end position="51"/>
    </location>
</feature>
<feature type="transmembrane region" description="Helical" evidence="9">
    <location>
        <begin position="7"/>
        <end position="25"/>
    </location>
</feature>
<dbReference type="AlphaFoldDB" id="A0A1I3XCD9"/>
<evidence type="ECO:0000256" key="8">
    <source>
        <dbReference type="PIRNR" id="PIRNR016661"/>
    </source>
</evidence>
<dbReference type="RefSeq" id="WP_091511257.1">
    <property type="nucleotide sequence ID" value="NZ_FORP01000015.1"/>
</dbReference>
<comment type="subcellular location">
    <subcellularLocation>
        <location evidence="1 8">Cell membrane</location>
        <topology evidence="1 8">Multi-pass membrane protein</topology>
    </subcellularLocation>
</comment>
<feature type="transmembrane region" description="Helical" evidence="9">
    <location>
        <begin position="151"/>
        <end position="171"/>
    </location>
</feature>
<evidence type="ECO:0000256" key="7">
    <source>
        <dbReference type="ARBA" id="ARBA00023136"/>
    </source>
</evidence>
<keyword evidence="3 8" id="KW-0813">Transport</keyword>
<proteinExistence type="inferred from homology"/>
<dbReference type="GO" id="GO:0015225">
    <property type="term" value="F:biotin transmembrane transporter activity"/>
    <property type="evidence" value="ECO:0007669"/>
    <property type="project" value="UniProtKB-UniRule"/>
</dbReference>
<accession>A0A1I3XCD9</accession>
<dbReference type="PANTHER" id="PTHR34295:SF4">
    <property type="entry name" value="BIOTIN TRANSPORTER BIOY-RELATED"/>
    <property type="match status" value="1"/>
</dbReference>
<evidence type="ECO:0000256" key="6">
    <source>
        <dbReference type="ARBA" id="ARBA00022989"/>
    </source>
</evidence>
<keyword evidence="11" id="KW-1185">Reference proteome</keyword>
<organism evidence="10 11">
    <name type="scientific">Amycolatopsis sacchari</name>
    <dbReference type="NCBI Taxonomy" id="115433"/>
    <lineage>
        <taxon>Bacteria</taxon>
        <taxon>Bacillati</taxon>
        <taxon>Actinomycetota</taxon>
        <taxon>Actinomycetes</taxon>
        <taxon>Pseudonocardiales</taxon>
        <taxon>Pseudonocardiaceae</taxon>
        <taxon>Amycolatopsis</taxon>
    </lineage>
</organism>
<feature type="transmembrane region" description="Helical" evidence="9">
    <location>
        <begin position="110"/>
        <end position="131"/>
    </location>
</feature>
<dbReference type="Proteomes" id="UP000199025">
    <property type="component" value="Unassembled WGS sequence"/>
</dbReference>
<dbReference type="PIRSF" id="PIRSF016661">
    <property type="entry name" value="BioY"/>
    <property type="match status" value="1"/>
</dbReference>
<evidence type="ECO:0000256" key="2">
    <source>
        <dbReference type="ARBA" id="ARBA00010692"/>
    </source>
</evidence>